<accession>A0ABP8ZZJ4</accession>
<keyword evidence="2 7" id="KW-0813">Transport</keyword>
<evidence type="ECO:0000256" key="5">
    <source>
        <dbReference type="ARBA" id="ARBA00022989"/>
    </source>
</evidence>
<dbReference type="Gene3D" id="1.10.3720.10">
    <property type="entry name" value="MetI-like"/>
    <property type="match status" value="1"/>
</dbReference>
<keyword evidence="6 7" id="KW-0472">Membrane</keyword>
<comment type="subcellular location">
    <subcellularLocation>
        <location evidence="1 7">Cell membrane</location>
        <topology evidence="1 7">Multi-pass membrane protein</topology>
    </subcellularLocation>
</comment>
<dbReference type="Proteomes" id="UP001501645">
    <property type="component" value="Unassembled WGS sequence"/>
</dbReference>
<proteinExistence type="inferred from homology"/>
<organism evidence="9 10">
    <name type="scientific">Microbacterium gilvum</name>
    <dbReference type="NCBI Taxonomy" id="1336204"/>
    <lineage>
        <taxon>Bacteria</taxon>
        <taxon>Bacillati</taxon>
        <taxon>Actinomycetota</taxon>
        <taxon>Actinomycetes</taxon>
        <taxon>Micrococcales</taxon>
        <taxon>Microbacteriaceae</taxon>
        <taxon>Microbacterium</taxon>
    </lineage>
</organism>
<evidence type="ECO:0000256" key="6">
    <source>
        <dbReference type="ARBA" id="ARBA00023136"/>
    </source>
</evidence>
<feature type="transmembrane region" description="Helical" evidence="7">
    <location>
        <begin position="235"/>
        <end position="254"/>
    </location>
</feature>
<comment type="similarity">
    <text evidence="7">Belongs to the binding-protein-dependent transport system permease family.</text>
</comment>
<name>A0ABP8ZZJ4_9MICO</name>
<dbReference type="InterPro" id="IPR051393">
    <property type="entry name" value="ABC_transporter_permease"/>
</dbReference>
<feature type="transmembrane region" description="Helical" evidence="7">
    <location>
        <begin position="159"/>
        <end position="176"/>
    </location>
</feature>
<feature type="transmembrane region" description="Helical" evidence="7">
    <location>
        <begin position="294"/>
        <end position="313"/>
    </location>
</feature>
<gene>
    <name evidence="9" type="ORF">GCM10023351_12360</name>
</gene>
<dbReference type="SUPFAM" id="SSF161098">
    <property type="entry name" value="MetI-like"/>
    <property type="match status" value="1"/>
</dbReference>
<feature type="transmembrane region" description="Helical" evidence="7">
    <location>
        <begin position="99"/>
        <end position="120"/>
    </location>
</feature>
<keyword evidence="3" id="KW-1003">Cell membrane</keyword>
<dbReference type="InterPro" id="IPR000515">
    <property type="entry name" value="MetI-like"/>
</dbReference>
<sequence length="353" mass="39790">MTVTATRPTRAESPPERPIRVLSFSQRLSRWDVRISPYLYISPFFLLFAIVGLFPIVYTGVISFMDWDQVRRSGEFVGLDQYAWILSQPKFWTALGNTFSIFLLSSVPQLVLALFIAAMLDRHIRAKTFWRMSALLPYVVAPVAVGLIFNALFADKSGAINGFLTAIGIGAIPWHVEPFWSHVAIATMVNYRWTGYNALILLAAMQAIPRDYYEAATVDGAGAFRQFLSITLPSLKPTLIFVIITSTIGGLQIFDEPRMFDQFGRGGSAQQWLTITLYLYDIGWGDWNFGRAAAMAWILFLIILAIGLINLLVTRSLVRDEGSRGAPVSRRERRAIQRARIQRARTQATEARR</sequence>
<dbReference type="RefSeq" id="WP_425562951.1">
    <property type="nucleotide sequence ID" value="NZ_BAABKO010000002.1"/>
</dbReference>
<evidence type="ECO:0000259" key="8">
    <source>
        <dbReference type="PROSITE" id="PS50928"/>
    </source>
</evidence>
<dbReference type="Pfam" id="PF00528">
    <property type="entry name" value="BPD_transp_1"/>
    <property type="match status" value="1"/>
</dbReference>
<evidence type="ECO:0000256" key="2">
    <source>
        <dbReference type="ARBA" id="ARBA00022448"/>
    </source>
</evidence>
<evidence type="ECO:0000256" key="3">
    <source>
        <dbReference type="ARBA" id="ARBA00022475"/>
    </source>
</evidence>
<protein>
    <submittedName>
        <fullName evidence="9">Sugar ABC transporter permease</fullName>
    </submittedName>
</protein>
<evidence type="ECO:0000313" key="10">
    <source>
        <dbReference type="Proteomes" id="UP001501645"/>
    </source>
</evidence>
<keyword evidence="4 7" id="KW-0812">Transmembrane</keyword>
<dbReference type="PANTHER" id="PTHR30193">
    <property type="entry name" value="ABC TRANSPORTER PERMEASE PROTEIN"/>
    <property type="match status" value="1"/>
</dbReference>
<feature type="transmembrane region" description="Helical" evidence="7">
    <location>
        <begin position="132"/>
        <end position="153"/>
    </location>
</feature>
<keyword evidence="10" id="KW-1185">Reference proteome</keyword>
<keyword evidence="5 7" id="KW-1133">Transmembrane helix</keyword>
<reference evidence="10" key="1">
    <citation type="journal article" date="2019" name="Int. J. Syst. Evol. Microbiol.">
        <title>The Global Catalogue of Microorganisms (GCM) 10K type strain sequencing project: providing services to taxonomists for standard genome sequencing and annotation.</title>
        <authorList>
            <consortium name="The Broad Institute Genomics Platform"/>
            <consortium name="The Broad Institute Genome Sequencing Center for Infectious Disease"/>
            <person name="Wu L."/>
            <person name="Ma J."/>
        </authorList>
    </citation>
    <scope>NUCLEOTIDE SEQUENCE [LARGE SCALE GENOMIC DNA]</scope>
    <source>
        <strain evidence="10">JCM 18537</strain>
    </source>
</reference>
<dbReference type="PANTHER" id="PTHR30193:SF37">
    <property type="entry name" value="INNER MEMBRANE ABC TRANSPORTER PERMEASE PROTEIN YCJO"/>
    <property type="match status" value="1"/>
</dbReference>
<feature type="domain" description="ABC transmembrane type-1" evidence="8">
    <location>
        <begin position="95"/>
        <end position="310"/>
    </location>
</feature>
<dbReference type="CDD" id="cd06261">
    <property type="entry name" value="TM_PBP2"/>
    <property type="match status" value="1"/>
</dbReference>
<evidence type="ECO:0000256" key="7">
    <source>
        <dbReference type="RuleBase" id="RU363032"/>
    </source>
</evidence>
<evidence type="ECO:0000256" key="4">
    <source>
        <dbReference type="ARBA" id="ARBA00022692"/>
    </source>
</evidence>
<comment type="caution">
    <text evidence="9">The sequence shown here is derived from an EMBL/GenBank/DDBJ whole genome shotgun (WGS) entry which is preliminary data.</text>
</comment>
<dbReference type="EMBL" id="BAABKO010000002">
    <property type="protein sequence ID" value="GAA4770150.1"/>
    <property type="molecule type" value="Genomic_DNA"/>
</dbReference>
<feature type="transmembrane region" description="Helical" evidence="7">
    <location>
        <begin position="37"/>
        <end position="58"/>
    </location>
</feature>
<evidence type="ECO:0000313" key="9">
    <source>
        <dbReference type="EMBL" id="GAA4770150.1"/>
    </source>
</evidence>
<dbReference type="InterPro" id="IPR035906">
    <property type="entry name" value="MetI-like_sf"/>
</dbReference>
<dbReference type="PROSITE" id="PS50928">
    <property type="entry name" value="ABC_TM1"/>
    <property type="match status" value="1"/>
</dbReference>
<evidence type="ECO:0000256" key="1">
    <source>
        <dbReference type="ARBA" id="ARBA00004651"/>
    </source>
</evidence>